<keyword evidence="2" id="KW-1185">Reference proteome</keyword>
<evidence type="ECO:0000313" key="2">
    <source>
        <dbReference type="Proteomes" id="UP000193922"/>
    </source>
</evidence>
<reference evidence="1 2" key="1">
    <citation type="submission" date="2016-07" db="EMBL/GenBank/DDBJ databases">
        <title>Pervasive Adenine N6-methylation of Active Genes in Fungi.</title>
        <authorList>
            <consortium name="DOE Joint Genome Institute"/>
            <person name="Mondo S.J."/>
            <person name="Dannebaum R.O."/>
            <person name="Kuo R.C."/>
            <person name="Labutti K."/>
            <person name="Haridas S."/>
            <person name="Kuo A."/>
            <person name="Salamov A."/>
            <person name="Ahrendt S.R."/>
            <person name="Lipzen A."/>
            <person name="Sullivan W."/>
            <person name="Andreopoulos W.B."/>
            <person name="Clum A."/>
            <person name="Lindquist E."/>
            <person name="Daum C."/>
            <person name="Ramamoorthy G.K."/>
            <person name="Gryganskyi A."/>
            <person name="Culley D."/>
            <person name="Magnuson J.K."/>
            <person name="James T.Y."/>
            <person name="O'Malley M.A."/>
            <person name="Stajich J.E."/>
            <person name="Spatafora J.W."/>
            <person name="Visel A."/>
            <person name="Grigoriev I.V."/>
        </authorList>
    </citation>
    <scope>NUCLEOTIDE SEQUENCE [LARGE SCALE GENOMIC DNA]</scope>
    <source>
        <strain evidence="1 2">ATCC 12442</strain>
    </source>
</reference>
<name>A0A1Y1WB81_9FUNG</name>
<organism evidence="1 2">
    <name type="scientific">Linderina pennispora</name>
    <dbReference type="NCBI Taxonomy" id="61395"/>
    <lineage>
        <taxon>Eukaryota</taxon>
        <taxon>Fungi</taxon>
        <taxon>Fungi incertae sedis</taxon>
        <taxon>Zoopagomycota</taxon>
        <taxon>Kickxellomycotina</taxon>
        <taxon>Kickxellomycetes</taxon>
        <taxon>Kickxellales</taxon>
        <taxon>Kickxellaceae</taxon>
        <taxon>Linderina</taxon>
    </lineage>
</organism>
<sequence>MTTLVAAAPAAGGASAWSNLDRLRAPHFHITNLGLNKPGVVPLAPTAWQMERGLYRPPANKMLLELRKCRMRRSVGGERAAGLYRAGMWWVVGCRNRVGAALFRIELQPTRAISNFPFLFSFPFAGFTSAPNECLLLLRTRCTKALLGTWDTLRCLAQTSSGWFSAPE</sequence>
<dbReference type="RefSeq" id="XP_040744378.1">
    <property type="nucleotide sequence ID" value="XM_040883435.1"/>
</dbReference>
<dbReference type="GeneID" id="63800083"/>
<dbReference type="EMBL" id="MCFD01000005">
    <property type="protein sequence ID" value="ORX70799.1"/>
    <property type="molecule type" value="Genomic_DNA"/>
</dbReference>
<comment type="caution">
    <text evidence="1">The sequence shown here is derived from an EMBL/GenBank/DDBJ whole genome shotgun (WGS) entry which is preliminary data.</text>
</comment>
<accession>A0A1Y1WB81</accession>
<evidence type="ECO:0000313" key="1">
    <source>
        <dbReference type="EMBL" id="ORX70799.1"/>
    </source>
</evidence>
<dbReference type="Proteomes" id="UP000193922">
    <property type="component" value="Unassembled WGS sequence"/>
</dbReference>
<dbReference type="AlphaFoldDB" id="A0A1Y1WB81"/>
<proteinExistence type="predicted"/>
<protein>
    <submittedName>
        <fullName evidence="1">Uncharacterized protein</fullName>
    </submittedName>
</protein>
<gene>
    <name evidence="1" type="ORF">DL89DRAFT_140895</name>
</gene>